<accession>A0A9P7S407</accession>
<dbReference type="RefSeq" id="XP_043011157.1">
    <property type="nucleotide sequence ID" value="XM_043150073.1"/>
</dbReference>
<evidence type="ECO:0000313" key="1">
    <source>
        <dbReference type="EMBL" id="KAG7094687.1"/>
    </source>
</evidence>
<keyword evidence="2" id="KW-1185">Reference proteome</keyword>
<dbReference type="KEGG" id="more:E1B28_005506"/>
<dbReference type="AlphaFoldDB" id="A0A9P7S407"/>
<comment type="caution">
    <text evidence="1">The sequence shown here is derived from an EMBL/GenBank/DDBJ whole genome shotgun (WGS) entry which is preliminary data.</text>
</comment>
<dbReference type="EMBL" id="CM032183">
    <property type="protein sequence ID" value="KAG7094687.1"/>
    <property type="molecule type" value="Genomic_DNA"/>
</dbReference>
<dbReference type="GeneID" id="66074582"/>
<dbReference type="Proteomes" id="UP001049176">
    <property type="component" value="Chromosome 3"/>
</dbReference>
<dbReference type="OrthoDB" id="10404618at2759"/>
<reference evidence="1" key="1">
    <citation type="journal article" date="2021" name="Genome Biol. Evol.">
        <title>The assembled and annotated genome of the fairy-ring fungus Marasmius oreades.</title>
        <authorList>
            <person name="Hiltunen M."/>
            <person name="Ament-Velasquez S.L."/>
            <person name="Johannesson H."/>
        </authorList>
    </citation>
    <scope>NUCLEOTIDE SEQUENCE</scope>
    <source>
        <strain evidence="1">03SP1</strain>
    </source>
</reference>
<organism evidence="1 2">
    <name type="scientific">Marasmius oreades</name>
    <name type="common">fairy-ring Marasmius</name>
    <dbReference type="NCBI Taxonomy" id="181124"/>
    <lineage>
        <taxon>Eukaryota</taxon>
        <taxon>Fungi</taxon>
        <taxon>Dikarya</taxon>
        <taxon>Basidiomycota</taxon>
        <taxon>Agaricomycotina</taxon>
        <taxon>Agaricomycetes</taxon>
        <taxon>Agaricomycetidae</taxon>
        <taxon>Agaricales</taxon>
        <taxon>Marasmiineae</taxon>
        <taxon>Marasmiaceae</taxon>
        <taxon>Marasmius</taxon>
    </lineage>
</organism>
<name>A0A9P7S407_9AGAR</name>
<protein>
    <submittedName>
        <fullName evidence="1">Uncharacterized protein</fullName>
    </submittedName>
</protein>
<sequence length="115" mass="13102">MLRKIIKCSNADFIQTYFRRSFLDDTLAESIVEKLRGNRVLLENGWPDLRIGTENENDTFAPLFKVASAVAKVAEFCGVQEKRSFWVVPNPTKAGEFDAMGYRHLPDVRCVSEDT</sequence>
<evidence type="ECO:0000313" key="2">
    <source>
        <dbReference type="Proteomes" id="UP001049176"/>
    </source>
</evidence>
<proteinExistence type="predicted"/>
<gene>
    <name evidence="1" type="ORF">E1B28_005506</name>
</gene>